<dbReference type="AlphaFoldDB" id="A0A6L8USH4"/>
<dbReference type="InterPro" id="IPR017853">
    <property type="entry name" value="GH"/>
</dbReference>
<protein>
    <recommendedName>
        <fullName evidence="3">Beta-galactosidase trimerisation domain-containing protein</fullName>
    </recommendedName>
</protein>
<keyword evidence="2" id="KW-1185">Reference proteome</keyword>
<dbReference type="Proteomes" id="UP000481087">
    <property type="component" value="Unassembled WGS sequence"/>
</dbReference>
<dbReference type="RefSeq" id="WP_161405337.1">
    <property type="nucleotide sequence ID" value="NZ_WTUZ01000007.1"/>
</dbReference>
<dbReference type="InterPro" id="IPR029062">
    <property type="entry name" value="Class_I_gatase-like"/>
</dbReference>
<dbReference type="EMBL" id="WTUZ01000007">
    <property type="protein sequence ID" value="MZQ81023.1"/>
    <property type="molecule type" value="Genomic_DNA"/>
</dbReference>
<sequence>MVGNYINWLDKPQRIIQTNLQIRDTHLINPRKLASQMKEMGATALVFNVGGIYAWYPSKIDGHKVNEYLPQDSDLLKEVIEACHEQDIRFIARVDFSKTDDVVYLRKPHWFVRQPTGLPEIIGAERPGNWSLLMSTCLNSGYRNEDVAIPVLEEVLSNYDVDGIFFNAPHYVPCYCEVCKDKYRNRYGVEIPLDRNLFAVDWSSSCIRDNMDKMYKFIKRKSPEVPMILYYNLYKDNLYARMETTDILCTEPQDILSEGHHRIPEFWKPALSIKLGRSIPDNPPPLGIVHSSPGMEWRHTGLPPAEYRFWLAQITSHGGSIWHSLTGIPDTITDKRIIETVAEFNRNVSKVEMYMDKAQTLAQVGLMWTADAAAEGWADGLINCQIPFDVLLQEQATSERLTRYKALILPEGMNVTDDFTAVLRKFVEEGGHLISEGEISDQLELRKLLGIVGGSSVSEYLTAAYLRFEGANNPLQIGMEDTELIPHRGKVHYTRPTNAKSSVLATLVPPFSPLESVGAPPERASLPVSHTDIPLCIHHVSGLGGSVYLTFSLSALINEYKLGEHYELVSNIINIALGEDKMVEVTKYHGLQMSMFEKSGQWLVHLVNGVGRRPLATNIPLHNIEIKIALRGRKIADVRPLISGESIAYDVKGNHLVLRLPKLDIWECLLIEFQ</sequence>
<proteinExistence type="predicted"/>
<gene>
    <name evidence="1" type="ORF">GQF01_02590</name>
</gene>
<evidence type="ECO:0008006" key="3">
    <source>
        <dbReference type="Google" id="ProtNLM"/>
    </source>
</evidence>
<dbReference type="Pfam" id="PF14871">
    <property type="entry name" value="GHL6"/>
    <property type="match status" value="1"/>
</dbReference>
<dbReference type="InterPro" id="IPR028212">
    <property type="entry name" value="GHL6"/>
</dbReference>
<organism evidence="1 2">
    <name type="scientific">Paenibacillus silvestris</name>
    <dbReference type="NCBI Taxonomy" id="2606219"/>
    <lineage>
        <taxon>Bacteria</taxon>
        <taxon>Bacillati</taxon>
        <taxon>Bacillota</taxon>
        <taxon>Bacilli</taxon>
        <taxon>Bacillales</taxon>
        <taxon>Paenibacillaceae</taxon>
        <taxon>Paenibacillus</taxon>
    </lineage>
</organism>
<evidence type="ECO:0000313" key="1">
    <source>
        <dbReference type="EMBL" id="MZQ81023.1"/>
    </source>
</evidence>
<dbReference type="Gene3D" id="3.20.20.80">
    <property type="entry name" value="Glycosidases"/>
    <property type="match status" value="1"/>
</dbReference>
<evidence type="ECO:0000313" key="2">
    <source>
        <dbReference type="Proteomes" id="UP000481087"/>
    </source>
</evidence>
<dbReference type="SUPFAM" id="SSF52317">
    <property type="entry name" value="Class I glutamine amidotransferase-like"/>
    <property type="match status" value="1"/>
</dbReference>
<accession>A0A6L8USH4</accession>
<comment type="caution">
    <text evidence="1">The sequence shown here is derived from an EMBL/GenBank/DDBJ whole genome shotgun (WGS) entry which is preliminary data.</text>
</comment>
<dbReference type="CDD" id="cd03143">
    <property type="entry name" value="A4_beta-galactosidase_middle_domain"/>
    <property type="match status" value="1"/>
</dbReference>
<name>A0A6L8USH4_9BACL</name>
<dbReference type="SUPFAM" id="SSF51445">
    <property type="entry name" value="(Trans)glycosidases"/>
    <property type="match status" value="1"/>
</dbReference>
<reference evidence="1 2" key="1">
    <citation type="submission" date="2019-12" db="EMBL/GenBank/DDBJ databases">
        <title>Paenibacillus sp. nov. sp. isolated from soil.</title>
        <authorList>
            <person name="Kim J."/>
            <person name="Jeong S.E."/>
            <person name="Jung H.S."/>
            <person name="Jeon C.O."/>
        </authorList>
    </citation>
    <scope>NUCLEOTIDE SEQUENCE [LARGE SCALE GENOMIC DNA]</scope>
    <source>
        <strain evidence="1 2">5J-6</strain>
    </source>
</reference>
<dbReference type="Gene3D" id="3.40.50.880">
    <property type="match status" value="1"/>
</dbReference>